<dbReference type="InParanoid" id="A0A1D6GP26"/>
<sequence length="155" mass="17062">MEAPYPPREGMESRSTVDTVLEEQRCSAASNLLARRAAASALASSRIKSTRSIALRAYGDILPSRHMRTYSPLEGGNEGEGGESRSLGKGFGFNKGFVAKYDLGDEVRWGHFGYTCAATIKKGTRKRESVAIKVIPKAKVMFSSRNALLWHLFYV</sequence>
<evidence type="ECO:0000313" key="1">
    <source>
        <dbReference type="EMBL" id="AQK64944.1"/>
    </source>
</evidence>
<dbReference type="AlphaFoldDB" id="A0A1D6GP26"/>
<dbReference type="GO" id="GO:0016301">
    <property type="term" value="F:kinase activity"/>
    <property type="evidence" value="ECO:0007669"/>
    <property type="project" value="UniProtKB-KW"/>
</dbReference>
<dbReference type="EMBL" id="CM000781">
    <property type="protein sequence ID" value="AQK64944.1"/>
    <property type="molecule type" value="Genomic_DNA"/>
</dbReference>
<keyword evidence="1" id="KW-0808">Transferase</keyword>
<name>A0A1D6GP26_MAIZE</name>
<accession>A0A1D6GP26</accession>
<gene>
    <name evidence="1" type="ORF">ZEAMMB73_Zm00001d013981</name>
</gene>
<dbReference type="SMR" id="A0A1D6GP26"/>
<reference evidence="1" key="1">
    <citation type="submission" date="2015-12" db="EMBL/GenBank/DDBJ databases">
        <title>Update maize B73 reference genome by single molecule sequencing technologies.</title>
        <authorList>
            <consortium name="Maize Genome Sequencing Project"/>
            <person name="Ware D."/>
        </authorList>
    </citation>
    <scope>NUCLEOTIDE SEQUENCE</scope>
    <source>
        <tissue evidence="1">Seedling</tissue>
    </source>
</reference>
<protein>
    <submittedName>
        <fullName evidence="1">Calcium/calmodulin-dependent serine/threonine-protein kinase 1</fullName>
    </submittedName>
</protein>
<proteinExistence type="predicted"/>
<keyword evidence="1" id="KW-0418">Kinase</keyword>
<organism evidence="1">
    <name type="scientific">Zea mays</name>
    <name type="common">Maize</name>
    <dbReference type="NCBI Taxonomy" id="4577"/>
    <lineage>
        <taxon>Eukaryota</taxon>
        <taxon>Viridiplantae</taxon>
        <taxon>Streptophyta</taxon>
        <taxon>Embryophyta</taxon>
        <taxon>Tracheophyta</taxon>
        <taxon>Spermatophyta</taxon>
        <taxon>Magnoliopsida</taxon>
        <taxon>Liliopsida</taxon>
        <taxon>Poales</taxon>
        <taxon>Poaceae</taxon>
        <taxon>PACMAD clade</taxon>
        <taxon>Panicoideae</taxon>
        <taxon>Andropogonodae</taxon>
        <taxon>Andropogoneae</taxon>
        <taxon>Tripsacinae</taxon>
        <taxon>Zea</taxon>
    </lineage>
</organism>